<dbReference type="HOGENOM" id="CLU_3219684_0_0_10"/>
<organism evidence="1 2">
    <name type="scientific">Parabacteroides johnsonii DSM 18315</name>
    <dbReference type="NCBI Taxonomy" id="537006"/>
    <lineage>
        <taxon>Bacteria</taxon>
        <taxon>Pseudomonadati</taxon>
        <taxon>Bacteroidota</taxon>
        <taxon>Bacteroidia</taxon>
        <taxon>Bacteroidales</taxon>
        <taxon>Tannerellaceae</taxon>
        <taxon>Parabacteroides</taxon>
    </lineage>
</organism>
<protein>
    <submittedName>
        <fullName evidence="1">Uncharacterized protein</fullName>
    </submittedName>
</protein>
<comment type="caution">
    <text evidence="1">The sequence shown here is derived from an EMBL/GenBank/DDBJ whole genome shotgun (WGS) entry which is preliminary data.</text>
</comment>
<dbReference type="STRING" id="537006.PRABACTJOHN_00125"/>
<dbReference type="Proteomes" id="UP000005510">
    <property type="component" value="Unassembled WGS sequence"/>
</dbReference>
<sequence>MCHTYVTAVSCQGNDCAMPMKLLCHADGICVALLCHTNYPSSNN</sequence>
<proteinExistence type="predicted"/>
<dbReference type="AlphaFoldDB" id="B7B533"/>
<accession>B7B533</accession>
<reference evidence="1 2" key="2">
    <citation type="submission" date="2008-10" db="EMBL/GenBank/DDBJ databases">
        <authorList>
            <person name="Fulton L."/>
            <person name="Clifton S."/>
            <person name="Fulton B."/>
            <person name="Xu J."/>
            <person name="Minx P."/>
            <person name="Pepin K.H."/>
            <person name="Johnson M."/>
            <person name="Bhonagiri V."/>
            <person name="Nash W.E."/>
            <person name="Mardis E.R."/>
            <person name="Wilson R.K."/>
        </authorList>
    </citation>
    <scope>NUCLEOTIDE SEQUENCE [LARGE SCALE GENOMIC DNA]</scope>
    <source>
        <strain evidence="1 2">DSM 18315</strain>
    </source>
</reference>
<dbReference type="EMBL" id="ABYH01000021">
    <property type="protein sequence ID" value="EEC98453.1"/>
    <property type="molecule type" value="Genomic_DNA"/>
</dbReference>
<reference evidence="1 2" key="1">
    <citation type="submission" date="2008-10" db="EMBL/GenBank/DDBJ databases">
        <title>Draft genome sequence of Parabacteroides johnsonii (DSM 18315).</title>
        <authorList>
            <person name="Sudarsanam P."/>
            <person name="Ley R."/>
            <person name="Guruge J."/>
            <person name="Turnbaugh P.J."/>
            <person name="Mahowald M."/>
            <person name="Liep D."/>
            <person name="Gordon J."/>
        </authorList>
    </citation>
    <scope>NUCLEOTIDE SEQUENCE [LARGE SCALE GENOMIC DNA]</scope>
    <source>
        <strain evidence="1 2">DSM 18315</strain>
    </source>
</reference>
<evidence type="ECO:0000313" key="1">
    <source>
        <dbReference type="EMBL" id="EEC98453.1"/>
    </source>
</evidence>
<gene>
    <name evidence="1" type="ORF">PRABACTJOHN_00125</name>
</gene>
<name>B7B533_9BACT</name>
<evidence type="ECO:0000313" key="2">
    <source>
        <dbReference type="Proteomes" id="UP000005510"/>
    </source>
</evidence>